<feature type="domain" description="YqeB PH" evidence="3">
    <location>
        <begin position="13"/>
        <end position="163"/>
    </location>
</feature>
<dbReference type="Pfam" id="PF23494">
    <property type="entry name" value="bPH_10"/>
    <property type="match status" value="1"/>
</dbReference>
<evidence type="ECO:0000259" key="2">
    <source>
        <dbReference type="Pfam" id="PF23493"/>
    </source>
</evidence>
<keyword evidence="1" id="KW-1133">Transmembrane helix</keyword>
<evidence type="ECO:0000256" key="1">
    <source>
        <dbReference type="SAM" id="Phobius"/>
    </source>
</evidence>
<dbReference type="InterPro" id="IPR056411">
    <property type="entry name" value="CysS_C"/>
</dbReference>
<feature type="transmembrane region" description="Helical" evidence="1">
    <location>
        <begin position="69"/>
        <end position="89"/>
    </location>
</feature>
<dbReference type="RefSeq" id="WP_260618215.1">
    <property type="nucleotide sequence ID" value="NZ_JASITI010000006.1"/>
</dbReference>
<proteinExistence type="predicted"/>
<dbReference type="InterPro" id="IPR057798">
    <property type="entry name" value="PH_YqeB"/>
</dbReference>
<keyword evidence="1" id="KW-0472">Membrane</keyword>
<reference evidence="4 5" key="1">
    <citation type="submission" date="2023-05" db="EMBL/GenBank/DDBJ databases">
        <title>Sequencing and Assembly of Streptomyces sp. NP73.</title>
        <authorList>
            <person name="Konwar A.N."/>
            <person name="Saikia K."/>
            <person name="Thakur D."/>
        </authorList>
    </citation>
    <scope>NUCLEOTIDE SEQUENCE [LARGE SCALE GENOMIC DNA]</scope>
    <source>
        <strain evidence="4 5">NP73</strain>
    </source>
</reference>
<sequence>MAKELNPKSGESTEVSEPLWGQVLVCLVFALIGAGLLWLVKVIAKWVVTLPWAPMQGPAKLVSSIPEPGLTIGAIALGGLVGLIAGILVKFSELSVTVSDTAVLLTRKGESKEYPRADIAMAFRDGKQLVLLGHGTEELAREDCDQDRQRLADAFTGHGYAWAEEDPHKAEFQLWVADSSQLPAQAHALFKARQAFLKKPGSQEELQELRRDLQRLDLVVRDRNKSQYWRRLNR</sequence>
<feature type="transmembrane region" description="Helical" evidence="1">
    <location>
        <begin position="20"/>
        <end position="48"/>
    </location>
</feature>
<dbReference type="Pfam" id="PF23493">
    <property type="entry name" value="CysS_C"/>
    <property type="match status" value="1"/>
</dbReference>
<protein>
    <recommendedName>
        <fullName evidence="6">DUF308 domain-containing protein</fullName>
    </recommendedName>
</protein>
<organism evidence="4 5">
    <name type="scientific">Streptomyces katrae</name>
    <dbReference type="NCBI Taxonomy" id="68223"/>
    <lineage>
        <taxon>Bacteria</taxon>
        <taxon>Bacillati</taxon>
        <taxon>Actinomycetota</taxon>
        <taxon>Actinomycetes</taxon>
        <taxon>Kitasatosporales</taxon>
        <taxon>Streptomycetaceae</taxon>
        <taxon>Streptomyces</taxon>
    </lineage>
</organism>
<evidence type="ECO:0000259" key="3">
    <source>
        <dbReference type="Pfam" id="PF23494"/>
    </source>
</evidence>
<feature type="domain" description="Cysteinyl-tRNA ligase anticodon binding" evidence="2">
    <location>
        <begin position="181"/>
        <end position="230"/>
    </location>
</feature>
<keyword evidence="1" id="KW-0812">Transmembrane</keyword>
<dbReference type="Proteomes" id="UP001223390">
    <property type="component" value="Unassembled WGS sequence"/>
</dbReference>
<evidence type="ECO:0000313" key="4">
    <source>
        <dbReference type="EMBL" id="MDK9495414.1"/>
    </source>
</evidence>
<name>A0ABT7GP96_9ACTN</name>
<gene>
    <name evidence="4" type="ORF">QEZ40_006062</name>
</gene>
<evidence type="ECO:0000313" key="5">
    <source>
        <dbReference type="Proteomes" id="UP001223390"/>
    </source>
</evidence>
<dbReference type="EMBL" id="JASITI010000006">
    <property type="protein sequence ID" value="MDK9495414.1"/>
    <property type="molecule type" value="Genomic_DNA"/>
</dbReference>
<keyword evidence="5" id="KW-1185">Reference proteome</keyword>
<accession>A0ABT7GP96</accession>
<evidence type="ECO:0008006" key="6">
    <source>
        <dbReference type="Google" id="ProtNLM"/>
    </source>
</evidence>
<comment type="caution">
    <text evidence="4">The sequence shown here is derived from an EMBL/GenBank/DDBJ whole genome shotgun (WGS) entry which is preliminary data.</text>
</comment>